<comment type="pathway">
    <text evidence="1">Siderophore biosynthesis.</text>
</comment>
<dbReference type="STRING" id="80876.SAMN05421779_106189"/>
<dbReference type="Gene3D" id="3.40.630.30">
    <property type="match status" value="1"/>
</dbReference>
<accession>A0A1N7PAP1</accession>
<dbReference type="SMART" id="SM01006">
    <property type="entry name" value="AlcB"/>
    <property type="match status" value="1"/>
</dbReference>
<dbReference type="Proteomes" id="UP000185678">
    <property type="component" value="Unassembled WGS sequence"/>
</dbReference>
<evidence type="ECO:0000313" key="4">
    <source>
        <dbReference type="Proteomes" id="UP000185678"/>
    </source>
</evidence>
<dbReference type="OrthoDB" id="9087497at2"/>
<gene>
    <name evidence="3" type="ORF">SAMN05421779_106189</name>
</gene>
<keyword evidence="3" id="KW-0808">Transferase</keyword>
<name>A0A1N7PAP1_9PROT</name>
<dbReference type="EMBL" id="FTOA01000006">
    <property type="protein sequence ID" value="SIT07618.1"/>
    <property type="molecule type" value="Genomic_DNA"/>
</dbReference>
<evidence type="ECO:0000313" key="3">
    <source>
        <dbReference type="EMBL" id="SIT07618.1"/>
    </source>
</evidence>
<dbReference type="PANTHER" id="PTHR31438:SF1">
    <property type="entry name" value="LYSINE N-ACYLTRANSFERASE C17G9.06C-RELATED"/>
    <property type="match status" value="1"/>
</dbReference>
<dbReference type="PANTHER" id="PTHR31438">
    <property type="entry name" value="LYSINE N-ACYLTRANSFERASE C17G9.06C-RELATED"/>
    <property type="match status" value="1"/>
</dbReference>
<protein>
    <submittedName>
        <fullName evidence="3">Protein N-acetyltransferase, RimJ/RimL family</fullName>
    </submittedName>
</protein>
<feature type="domain" description="Acyltransferase MbtK/IucB-like conserved" evidence="2">
    <location>
        <begin position="170"/>
        <end position="217"/>
    </location>
</feature>
<evidence type="ECO:0000259" key="2">
    <source>
        <dbReference type="SMART" id="SM01006"/>
    </source>
</evidence>
<dbReference type="SUPFAM" id="SSF55729">
    <property type="entry name" value="Acyl-CoA N-acyltransferases (Nat)"/>
    <property type="match status" value="1"/>
</dbReference>
<dbReference type="InterPro" id="IPR019432">
    <property type="entry name" value="Acyltransferase_MbtK/IucB-like"/>
</dbReference>
<dbReference type="AlphaFoldDB" id="A0A1N7PAP1"/>
<reference evidence="3 4" key="1">
    <citation type="submission" date="2017-01" db="EMBL/GenBank/DDBJ databases">
        <authorList>
            <person name="Mah S.A."/>
            <person name="Swanson W.J."/>
            <person name="Moy G.W."/>
            <person name="Vacquier V.D."/>
        </authorList>
    </citation>
    <scope>NUCLEOTIDE SEQUENCE [LARGE SCALE GENOMIC DNA]</scope>
    <source>
        <strain evidence="3 4">DSM 11589</strain>
    </source>
</reference>
<keyword evidence="4" id="KW-1185">Reference proteome</keyword>
<dbReference type="Pfam" id="PF13523">
    <property type="entry name" value="Acetyltransf_8"/>
    <property type="match status" value="1"/>
</dbReference>
<dbReference type="RefSeq" id="WP_076401497.1">
    <property type="nucleotide sequence ID" value="NZ_FTOA01000006.1"/>
</dbReference>
<evidence type="ECO:0000256" key="1">
    <source>
        <dbReference type="ARBA" id="ARBA00004924"/>
    </source>
</evidence>
<sequence>MTSELTSLSQHPFLTSVTAGLPGQVRASADGTLLTVSRAGAPDSRFSWTGGVLRPLDGIPDAADVLAVAEAVYATQPGLPVLRGEGPLGRALSEAGVVVASADGQGWEIPADLLWQQAGPWLSPRGQAAGCYPLLHTMTNGKRHPLRRPKIDGVLYERFIPWLNETISFRLIDVEQDAERLNRWMNDPRVAVIWEETGDLDVHRAYIETKLADPHMVPVIGCFDGQPFGYFEVYWAKENRIAPYYDAEDFDRGWHVLVGEDAYRGKARVSAWLPSLMHFMFLDDPRTQRIVGEPAASHSQQIRNLERSGFAKVKQFSFPHKRAMLVMLLRERFFGERLWAPQDDSLRAAAVTSVAAE</sequence>
<proteinExistence type="predicted"/>
<dbReference type="GO" id="GO:0016410">
    <property type="term" value="F:N-acyltransferase activity"/>
    <property type="evidence" value="ECO:0007669"/>
    <property type="project" value="TreeGrafter"/>
</dbReference>
<organism evidence="3 4">
    <name type="scientific">Insolitispirillum peregrinum</name>
    <dbReference type="NCBI Taxonomy" id="80876"/>
    <lineage>
        <taxon>Bacteria</taxon>
        <taxon>Pseudomonadati</taxon>
        <taxon>Pseudomonadota</taxon>
        <taxon>Alphaproteobacteria</taxon>
        <taxon>Rhodospirillales</taxon>
        <taxon>Novispirillaceae</taxon>
        <taxon>Insolitispirillum</taxon>
    </lineage>
</organism>
<dbReference type="GO" id="GO:0019290">
    <property type="term" value="P:siderophore biosynthetic process"/>
    <property type="evidence" value="ECO:0007669"/>
    <property type="project" value="InterPro"/>
</dbReference>
<dbReference type="InterPro" id="IPR016181">
    <property type="entry name" value="Acyl_CoA_acyltransferase"/>
</dbReference>